<gene>
    <name evidence="3" type="ORF">DYL72_15685</name>
</gene>
<dbReference type="GO" id="GO:0003677">
    <property type="term" value="F:DNA binding"/>
    <property type="evidence" value="ECO:0007669"/>
    <property type="project" value="InterPro"/>
</dbReference>
<evidence type="ECO:0000313" key="3">
    <source>
        <dbReference type="EMBL" id="AZS26345.1"/>
    </source>
</evidence>
<proteinExistence type="predicted"/>
<dbReference type="InterPro" id="IPR013762">
    <property type="entry name" value="Integrase-like_cat_sf"/>
</dbReference>
<sequence length="170" mass="19605">MGFPAPTGEIKTELHLRAALCKRRRPRTVWLSQQTKLILQEWLDCRKRRKWAVTFDSDYQGLNPKSKVLLNNRGRSFSMKRKTRYNQSNERVDYFACDVLELSLRNIYQRCGFYGASSHTGRRSYATNMNAAGVPLETIQRALGHKDPSMSLEYIDISPDQLSKAAVQAF</sequence>
<dbReference type="GO" id="GO:0015074">
    <property type="term" value="P:DNA integration"/>
    <property type="evidence" value="ECO:0007669"/>
    <property type="project" value="InterPro"/>
</dbReference>
<dbReference type="PROSITE" id="PS51898">
    <property type="entry name" value="TYR_RECOMBINASE"/>
    <property type="match status" value="1"/>
</dbReference>
<dbReference type="CDD" id="cd00397">
    <property type="entry name" value="DNA_BRE_C"/>
    <property type="match status" value="1"/>
</dbReference>
<evidence type="ECO:0000256" key="1">
    <source>
        <dbReference type="ARBA" id="ARBA00023172"/>
    </source>
</evidence>
<evidence type="ECO:0000313" key="4">
    <source>
        <dbReference type="Proteomes" id="UP000256923"/>
    </source>
</evidence>
<feature type="domain" description="Tyr recombinase" evidence="2">
    <location>
        <begin position="1"/>
        <end position="167"/>
    </location>
</feature>
<name>A0A7U6J549_VIBAN</name>
<dbReference type="InterPro" id="IPR002104">
    <property type="entry name" value="Integrase_catalytic"/>
</dbReference>
<dbReference type="Gene3D" id="1.10.443.10">
    <property type="entry name" value="Intergrase catalytic core"/>
    <property type="match status" value="1"/>
</dbReference>
<organism evidence="3 4">
    <name type="scientific">Vibrio anguillarum</name>
    <name type="common">Listonella anguillarum</name>
    <dbReference type="NCBI Taxonomy" id="55601"/>
    <lineage>
        <taxon>Bacteria</taxon>
        <taxon>Pseudomonadati</taxon>
        <taxon>Pseudomonadota</taxon>
        <taxon>Gammaproteobacteria</taxon>
        <taxon>Vibrionales</taxon>
        <taxon>Vibrionaceae</taxon>
        <taxon>Vibrio</taxon>
    </lineage>
</organism>
<reference evidence="3 4" key="1">
    <citation type="submission" date="2018-12" db="EMBL/GenBank/DDBJ databases">
        <title>Characterization and Draft Genome of Vibrio anguillarum J360 Marine Pathogen Isolated from an Outbreak in Lumpfish (Cyclopterus lumpus).</title>
        <authorList>
            <person name="Vasquez J.I."/>
            <person name="Cao T."/>
            <person name="Chakraborty S."/>
            <person name="Gnanagobal H."/>
            <person name="Wescot J."/>
            <person name="Boyce D."/>
            <person name="Santander J."/>
        </authorList>
    </citation>
    <scope>NUCLEOTIDE SEQUENCE [LARGE SCALE GENOMIC DNA]</scope>
    <source>
        <strain evidence="3 4">J360</strain>
    </source>
</reference>
<dbReference type="SUPFAM" id="SSF56349">
    <property type="entry name" value="DNA breaking-rejoining enzymes"/>
    <property type="match status" value="1"/>
</dbReference>
<dbReference type="GO" id="GO:0006310">
    <property type="term" value="P:DNA recombination"/>
    <property type="evidence" value="ECO:0007669"/>
    <property type="project" value="UniProtKB-KW"/>
</dbReference>
<evidence type="ECO:0000259" key="2">
    <source>
        <dbReference type="PROSITE" id="PS51898"/>
    </source>
</evidence>
<dbReference type="InterPro" id="IPR011010">
    <property type="entry name" value="DNA_brk_join_enz"/>
</dbReference>
<dbReference type="Pfam" id="PF00589">
    <property type="entry name" value="Phage_integrase"/>
    <property type="match status" value="1"/>
</dbReference>
<dbReference type="AlphaFoldDB" id="A0A7U6J549"/>
<dbReference type="EMBL" id="CP034672">
    <property type="protein sequence ID" value="AZS26345.1"/>
    <property type="molecule type" value="Genomic_DNA"/>
</dbReference>
<keyword evidence="1" id="KW-0233">DNA recombination</keyword>
<accession>A0A7U6J549</accession>
<protein>
    <submittedName>
        <fullName evidence="3">Site-specific integrase</fullName>
    </submittedName>
</protein>
<dbReference type="Proteomes" id="UP000256923">
    <property type="component" value="Chromosome 1"/>
</dbReference>